<sequence>MSNDRRWTKSIASFVPFLNFLLLIHCFIPSHSLTTGTTTAPPATTSSSRTASSWTIPKNVKFGKLSNLEFLPIQDDDGTNMKDETTTALGLEESQRIKVATAAIGLNFADVFTVLGLYKAANLVRTGNNGKDTSNSGGGILDPFVPGIEFAGVVLEANGDFTKGDRVFGFTRFGAYSDIVSTRPEFIRKIPNKWSFEQGAAFLVNALTAWHGLVNVGGMPDLLSKHRKKNDNGNQKDIYVVVVHSASGGVGLWASEIAARRGAVVVGVVGSEEKKDTFMKRVGTLCNGDAAQCIVRSNNARDFDRDLAEACQKARHLSQRSSGGGVSSTAAQQQQSLPFFSTCLQTAEAGYGADLVMECYGGKYFAPSMEVINPGGSLSTYGATTYNDSGLGEGIPFVSLILNYIRRPRVDPGELTGRNIRVGGFNLIFLTENIDLLVTSLDGCVQCLCRNDEDDDDSIHDFDEMMEQVNPPLVGSVFPFRVVDGVGGGGAVDALKALRSGNTVGKVVLDNNDNPALC</sequence>
<accession>A0A7S4SYX0</accession>
<dbReference type="Pfam" id="PF00107">
    <property type="entry name" value="ADH_zinc_N"/>
    <property type="match status" value="1"/>
</dbReference>
<dbReference type="GO" id="GO:0070402">
    <property type="term" value="F:NADPH binding"/>
    <property type="evidence" value="ECO:0007669"/>
    <property type="project" value="TreeGrafter"/>
</dbReference>
<dbReference type="InterPro" id="IPR013149">
    <property type="entry name" value="ADH-like_C"/>
</dbReference>
<keyword evidence="3" id="KW-0732">Signal</keyword>
<name>A0A7S4SYX0_9STRA</name>
<dbReference type="GO" id="GO:0003960">
    <property type="term" value="F:quinone reductase (NADPH) activity"/>
    <property type="evidence" value="ECO:0007669"/>
    <property type="project" value="TreeGrafter"/>
</dbReference>
<feature type="signal peptide" evidence="3">
    <location>
        <begin position="1"/>
        <end position="32"/>
    </location>
</feature>
<evidence type="ECO:0000259" key="4">
    <source>
        <dbReference type="SMART" id="SM00829"/>
    </source>
</evidence>
<reference evidence="5" key="1">
    <citation type="submission" date="2021-01" db="EMBL/GenBank/DDBJ databases">
        <authorList>
            <person name="Corre E."/>
            <person name="Pelletier E."/>
            <person name="Niang G."/>
            <person name="Scheremetjew M."/>
            <person name="Finn R."/>
            <person name="Kale V."/>
            <person name="Holt S."/>
            <person name="Cochrane G."/>
            <person name="Meng A."/>
            <person name="Brown T."/>
            <person name="Cohen L."/>
        </authorList>
    </citation>
    <scope>NUCLEOTIDE SEQUENCE</scope>
    <source>
        <strain evidence="5">GSO104</strain>
    </source>
</reference>
<evidence type="ECO:0000256" key="1">
    <source>
        <dbReference type="ARBA" id="ARBA00022857"/>
    </source>
</evidence>
<dbReference type="InterPro" id="IPR020843">
    <property type="entry name" value="ER"/>
</dbReference>
<evidence type="ECO:0000256" key="3">
    <source>
        <dbReference type="SAM" id="SignalP"/>
    </source>
</evidence>
<dbReference type="GO" id="GO:0035925">
    <property type="term" value="F:mRNA 3'-UTR AU-rich region binding"/>
    <property type="evidence" value="ECO:0007669"/>
    <property type="project" value="TreeGrafter"/>
</dbReference>
<dbReference type="SUPFAM" id="SSF51735">
    <property type="entry name" value="NAD(P)-binding Rossmann-fold domains"/>
    <property type="match status" value="1"/>
</dbReference>
<evidence type="ECO:0000256" key="2">
    <source>
        <dbReference type="ARBA" id="ARBA00023002"/>
    </source>
</evidence>
<dbReference type="AlphaFoldDB" id="A0A7S4SYX0"/>
<dbReference type="EMBL" id="HBNS01056615">
    <property type="protein sequence ID" value="CAE4660209.1"/>
    <property type="molecule type" value="Transcribed_RNA"/>
</dbReference>
<dbReference type="InterPro" id="IPR036291">
    <property type="entry name" value="NAD(P)-bd_dom_sf"/>
</dbReference>
<keyword evidence="2" id="KW-0560">Oxidoreductase</keyword>
<dbReference type="PANTHER" id="PTHR48106">
    <property type="entry name" value="QUINONE OXIDOREDUCTASE PIG3-RELATED"/>
    <property type="match status" value="1"/>
</dbReference>
<dbReference type="SUPFAM" id="SSF50129">
    <property type="entry name" value="GroES-like"/>
    <property type="match status" value="1"/>
</dbReference>
<dbReference type="InterPro" id="IPR011032">
    <property type="entry name" value="GroES-like_sf"/>
</dbReference>
<protein>
    <recommendedName>
        <fullName evidence="4">Enoyl reductase (ER) domain-containing protein</fullName>
    </recommendedName>
</protein>
<proteinExistence type="predicted"/>
<dbReference type="Gene3D" id="3.90.180.10">
    <property type="entry name" value="Medium-chain alcohol dehydrogenases, catalytic domain"/>
    <property type="match status" value="2"/>
</dbReference>
<gene>
    <name evidence="5" type="ORF">DBRI00130_LOCUS40760</name>
</gene>
<dbReference type="SMART" id="SM00829">
    <property type="entry name" value="PKS_ER"/>
    <property type="match status" value="1"/>
</dbReference>
<dbReference type="PANTHER" id="PTHR48106:SF13">
    <property type="entry name" value="QUINONE OXIDOREDUCTASE-RELATED"/>
    <property type="match status" value="1"/>
</dbReference>
<organism evidence="5">
    <name type="scientific">Ditylum brightwellii</name>
    <dbReference type="NCBI Taxonomy" id="49249"/>
    <lineage>
        <taxon>Eukaryota</taxon>
        <taxon>Sar</taxon>
        <taxon>Stramenopiles</taxon>
        <taxon>Ochrophyta</taxon>
        <taxon>Bacillariophyta</taxon>
        <taxon>Mediophyceae</taxon>
        <taxon>Lithodesmiophycidae</taxon>
        <taxon>Lithodesmiales</taxon>
        <taxon>Lithodesmiaceae</taxon>
        <taxon>Ditylum</taxon>
    </lineage>
</organism>
<feature type="chain" id="PRO_5031555341" description="Enoyl reductase (ER) domain-containing protein" evidence="3">
    <location>
        <begin position="33"/>
        <end position="518"/>
    </location>
</feature>
<feature type="domain" description="Enoyl reductase (ER)" evidence="4">
    <location>
        <begin position="63"/>
        <end position="509"/>
    </location>
</feature>
<dbReference type="GO" id="GO:0005829">
    <property type="term" value="C:cytosol"/>
    <property type="evidence" value="ECO:0007669"/>
    <property type="project" value="TreeGrafter"/>
</dbReference>
<keyword evidence="1" id="KW-0521">NADP</keyword>
<evidence type="ECO:0000313" key="5">
    <source>
        <dbReference type="EMBL" id="CAE4660209.1"/>
    </source>
</evidence>